<dbReference type="eggNOG" id="COG3706">
    <property type="taxonomic scope" value="Bacteria"/>
</dbReference>
<proteinExistence type="predicted"/>
<dbReference type="OrthoDB" id="420409at2"/>
<sequence>MEPSFHEEGWRGLDVLLLAAAIVILVVAGFSAVQQASLWLPGLAGLAFVLLILAYLNLRQRRARLLGRLRDLERSLIGERMTDSETGVALPQWFARVLDTECRRAVRDFTPITLMQLDIKAGDPALKAMMRVKLAAMLTEEISRPGDLVGIGELGDLQLLLPSTNENAQALAMRCIENAASQVESDAIEVRLAACTLQPKADLNTRKICDQLDRLLQEVRNEPSGSYRYHAEPAGVGAFNSAVTS</sequence>
<keyword evidence="1" id="KW-0812">Transmembrane</keyword>
<keyword evidence="1" id="KW-0472">Membrane</keyword>
<dbReference type="EMBL" id="JMQN01000004">
    <property type="protein sequence ID" value="KEA65729.1"/>
    <property type="molecule type" value="Genomic_DNA"/>
</dbReference>
<protein>
    <submittedName>
        <fullName evidence="2">Phytochrome-like protein</fullName>
    </submittedName>
</protein>
<evidence type="ECO:0000313" key="3">
    <source>
        <dbReference type="Proteomes" id="UP000028252"/>
    </source>
</evidence>
<gene>
    <name evidence="2" type="ORF">ADIMK_0041</name>
</gene>
<dbReference type="Proteomes" id="UP000028252">
    <property type="component" value="Unassembled WGS sequence"/>
</dbReference>
<evidence type="ECO:0000313" key="2">
    <source>
        <dbReference type="EMBL" id="KEA65729.1"/>
    </source>
</evidence>
<reference evidence="2 3" key="1">
    <citation type="submission" date="2014-04" db="EMBL/GenBank/DDBJ databases">
        <title>Marinobacterium kochiensis sp. nov., isolated from sediment sample collected from Kochi backwaters in Kerala, India.</title>
        <authorList>
            <person name="Singh A."/>
            <person name="Pinnaka A.K."/>
        </authorList>
    </citation>
    <scope>NUCLEOTIDE SEQUENCE [LARGE SCALE GENOMIC DNA]</scope>
    <source>
        <strain evidence="2 3">AK27</strain>
    </source>
</reference>
<organism evidence="2 3">
    <name type="scientific">Marinobacterium lacunae</name>
    <dbReference type="NCBI Taxonomy" id="1232683"/>
    <lineage>
        <taxon>Bacteria</taxon>
        <taxon>Pseudomonadati</taxon>
        <taxon>Pseudomonadota</taxon>
        <taxon>Gammaproteobacteria</taxon>
        <taxon>Oceanospirillales</taxon>
        <taxon>Oceanospirillaceae</taxon>
        <taxon>Marinobacterium</taxon>
    </lineage>
</organism>
<comment type="caution">
    <text evidence="2">The sequence shown here is derived from an EMBL/GenBank/DDBJ whole genome shotgun (WGS) entry which is preliminary data.</text>
</comment>
<dbReference type="PATRIC" id="fig|1232683.4.peg.41"/>
<keyword evidence="1" id="KW-1133">Transmembrane helix</keyword>
<feature type="transmembrane region" description="Helical" evidence="1">
    <location>
        <begin position="12"/>
        <end position="32"/>
    </location>
</feature>
<name>A0A081G4M4_9GAMM</name>
<dbReference type="STRING" id="1232683.ADIMK_0041"/>
<feature type="transmembrane region" description="Helical" evidence="1">
    <location>
        <begin position="38"/>
        <end position="58"/>
    </location>
</feature>
<keyword evidence="3" id="KW-1185">Reference proteome</keyword>
<evidence type="ECO:0000256" key="1">
    <source>
        <dbReference type="SAM" id="Phobius"/>
    </source>
</evidence>
<accession>A0A081G4M4</accession>
<dbReference type="AlphaFoldDB" id="A0A081G4M4"/>
<dbReference type="RefSeq" id="WP_036182240.1">
    <property type="nucleotide sequence ID" value="NZ_JMQN01000004.1"/>
</dbReference>